<proteinExistence type="predicted"/>
<dbReference type="EMBL" id="JAWDGP010000630">
    <property type="protein sequence ID" value="KAK3798730.1"/>
    <property type="molecule type" value="Genomic_DNA"/>
</dbReference>
<keyword evidence="3" id="KW-1185">Reference proteome</keyword>
<feature type="compositionally biased region" description="Basic and acidic residues" evidence="1">
    <location>
        <begin position="20"/>
        <end position="36"/>
    </location>
</feature>
<evidence type="ECO:0000256" key="1">
    <source>
        <dbReference type="SAM" id="MobiDB-lite"/>
    </source>
</evidence>
<feature type="region of interest" description="Disordered" evidence="1">
    <location>
        <begin position="64"/>
        <end position="83"/>
    </location>
</feature>
<reference evidence="2" key="1">
    <citation type="journal article" date="2023" name="G3 (Bethesda)">
        <title>A reference genome for the long-term kleptoplast-retaining sea slug Elysia crispata morphotype clarki.</title>
        <authorList>
            <person name="Eastman K.E."/>
            <person name="Pendleton A.L."/>
            <person name="Shaikh M.A."/>
            <person name="Suttiyut T."/>
            <person name="Ogas R."/>
            <person name="Tomko P."/>
            <person name="Gavelis G."/>
            <person name="Widhalm J.R."/>
            <person name="Wisecaver J.H."/>
        </authorList>
    </citation>
    <scope>NUCLEOTIDE SEQUENCE</scope>
    <source>
        <strain evidence="2">ECLA1</strain>
    </source>
</reference>
<dbReference type="AlphaFoldDB" id="A0AAE1B3X4"/>
<dbReference type="Proteomes" id="UP001283361">
    <property type="component" value="Unassembled WGS sequence"/>
</dbReference>
<evidence type="ECO:0000313" key="3">
    <source>
        <dbReference type="Proteomes" id="UP001283361"/>
    </source>
</evidence>
<feature type="region of interest" description="Disordered" evidence="1">
    <location>
        <begin position="1"/>
        <end position="45"/>
    </location>
</feature>
<name>A0AAE1B3X4_9GAST</name>
<protein>
    <submittedName>
        <fullName evidence="2">Uncharacterized protein</fullName>
    </submittedName>
</protein>
<feature type="compositionally biased region" description="Polar residues" evidence="1">
    <location>
        <begin position="64"/>
        <end position="81"/>
    </location>
</feature>
<organism evidence="2 3">
    <name type="scientific">Elysia crispata</name>
    <name type="common">lettuce slug</name>
    <dbReference type="NCBI Taxonomy" id="231223"/>
    <lineage>
        <taxon>Eukaryota</taxon>
        <taxon>Metazoa</taxon>
        <taxon>Spiralia</taxon>
        <taxon>Lophotrochozoa</taxon>
        <taxon>Mollusca</taxon>
        <taxon>Gastropoda</taxon>
        <taxon>Heterobranchia</taxon>
        <taxon>Euthyneura</taxon>
        <taxon>Panpulmonata</taxon>
        <taxon>Sacoglossa</taxon>
        <taxon>Placobranchoidea</taxon>
        <taxon>Plakobranchidae</taxon>
        <taxon>Elysia</taxon>
    </lineage>
</organism>
<evidence type="ECO:0000313" key="2">
    <source>
        <dbReference type="EMBL" id="KAK3798730.1"/>
    </source>
</evidence>
<feature type="compositionally biased region" description="Polar residues" evidence="1">
    <location>
        <begin position="1"/>
        <end position="17"/>
    </location>
</feature>
<gene>
    <name evidence="2" type="ORF">RRG08_048245</name>
</gene>
<comment type="caution">
    <text evidence="2">The sequence shown here is derived from an EMBL/GenBank/DDBJ whole genome shotgun (WGS) entry which is preliminary data.</text>
</comment>
<accession>A0AAE1B3X4</accession>
<sequence length="118" mass="13141">MNHTTRTCRSFSGTLNDSGDEIRPSPKEKKTPEESSKQTSGEEAIPLSRLFSIHHDDEPLISVQRQIRTPSTASTTGQPTTRHVEEELTQALDEIVWQKVPRRKPTDVSFKGDAEAAA</sequence>